<keyword evidence="2" id="KW-1185">Reference proteome</keyword>
<evidence type="ECO:0000313" key="2">
    <source>
        <dbReference type="Proteomes" id="UP000092321"/>
    </source>
</evidence>
<reference evidence="2" key="1">
    <citation type="journal article" date="2016" name="Proc. Natl. Acad. Sci. U.S.A.">
        <title>Comparative genomics of biotechnologically important yeasts.</title>
        <authorList>
            <person name="Riley R."/>
            <person name="Haridas S."/>
            <person name="Wolfe K.H."/>
            <person name="Lopes M.R."/>
            <person name="Hittinger C.T."/>
            <person name="Goeker M."/>
            <person name="Salamov A.A."/>
            <person name="Wisecaver J.H."/>
            <person name="Long T.M."/>
            <person name="Calvey C.H."/>
            <person name="Aerts A.L."/>
            <person name="Barry K.W."/>
            <person name="Choi C."/>
            <person name="Clum A."/>
            <person name="Coughlan A.Y."/>
            <person name="Deshpande S."/>
            <person name="Douglass A.P."/>
            <person name="Hanson S.J."/>
            <person name="Klenk H.-P."/>
            <person name="LaButti K.M."/>
            <person name="Lapidus A."/>
            <person name="Lindquist E.A."/>
            <person name="Lipzen A.M."/>
            <person name="Meier-Kolthoff J.P."/>
            <person name="Ohm R.A."/>
            <person name="Otillar R.P."/>
            <person name="Pangilinan J.L."/>
            <person name="Peng Y."/>
            <person name="Rokas A."/>
            <person name="Rosa C.A."/>
            <person name="Scheuner C."/>
            <person name="Sibirny A.A."/>
            <person name="Slot J.C."/>
            <person name="Stielow J.B."/>
            <person name="Sun H."/>
            <person name="Kurtzman C.P."/>
            <person name="Blackwell M."/>
            <person name="Grigoriev I.V."/>
            <person name="Jeffries T.W."/>
        </authorList>
    </citation>
    <scope>NUCLEOTIDE SEQUENCE [LARGE SCALE GENOMIC DNA]</scope>
    <source>
        <strain evidence="2">NRRL Y-1626</strain>
    </source>
</reference>
<gene>
    <name evidence="1" type="ORF">HANVADRAFT_54111</name>
</gene>
<feature type="non-terminal residue" evidence="1">
    <location>
        <position position="1039"/>
    </location>
</feature>
<organism evidence="1 2">
    <name type="scientific">Hanseniaspora valbyensis NRRL Y-1626</name>
    <dbReference type="NCBI Taxonomy" id="766949"/>
    <lineage>
        <taxon>Eukaryota</taxon>
        <taxon>Fungi</taxon>
        <taxon>Dikarya</taxon>
        <taxon>Ascomycota</taxon>
        <taxon>Saccharomycotina</taxon>
        <taxon>Saccharomycetes</taxon>
        <taxon>Saccharomycodales</taxon>
        <taxon>Saccharomycodaceae</taxon>
        <taxon>Hanseniaspora</taxon>
    </lineage>
</organism>
<comment type="caution">
    <text evidence="1">The sequence shown here is derived from an EMBL/GenBank/DDBJ whole genome shotgun (WGS) entry which is preliminary data.</text>
</comment>
<protein>
    <recommendedName>
        <fullName evidence="3">Cleavage/polyadenylation specificity factor A subunit C-terminal domain-containing protein</fullName>
    </recommendedName>
</protein>
<sequence>MLCYDEILPATSFKKTIQCDNIIENGENKTFLLALDYNNDLKIFNISVKSSTKVRTSRMASFNKEKTDRAPPIPVLDLYKEIKLDSCVNINDFLIIKNNNKDFDKIALLLDDKISIIQYDFETKNFETRSLHQYGFANDPIDSHIDDIESKLSYKHLTLSKNGQSDNGILIWKPNSIIHLNLLEANKNIESNSGFRVKRRKFNPVSRFLKLSNLVSDLANIIDIKRHLNKLVILYAPRGTAEAGFPGVKNKLKLVTLTLNESFFDQLNNENNNNETTYTTILNHLNNITDDIHSIFCIDKNYVLLGTNVVMILDENLNTNYCIPLNETYEMNESEIQFNNIIEDYKTMNITLNKEFSNGVILSTSIFIINNLLFQLEIDNDSISQVKLLEFLNEDQLPFSNVHEIKNLTLFNSDSYYKTEKFLKSTTKNENDVYDSLVVVFNRDLYGEDSVAKKEVNYKIEVIILNPCLEPNYTPMTDVISAPTLGFYKQQQLAISPNFAQEDLVAVGPSYNTVYEIITNKQHYFVKKVVRFVEAGELFNLSNKYLVTTSNNNKSSILRIGNNNNFSPILRLMDFQYDSKTLACSLCKSLRYFIQVTSLGIWILDMDNCKYKNKYIFKFAISDADTLEDYINTLEINGKTALFLVGKNRMKPVSLQEPPELNRLFITMTKLAYFEVEGRKTVVKFCLTASDKIVLFDVITPRAKLYEIKNIEMLPNNLEIVLYDASNKNTTASTSSISINNFDINQDIITISNENIFVCYNKMVKAETRLLKNTGQQSYMKKINEFTYTIGVDTLVTNKSGQTKNLGHLSAVVNLDSLGNVFLIDPIGVARLINVNDFFKHNNNVVVHRLPFDKAVDKKQRMFGSIKYLQSENIFACSYIDQTGSSGIVLLEYGIDGKFKIFDEYICEKGFVVGCMNTTILRVSNVGADAFLARNAKDEYIDNQLEIVKLIEKNMRKIVRSQEEQVIPLNIAHNKKVQLESSYINLHLPKLTARSIEENEFLVIGENEITGEFELSRSRVELFSINREENPFIDMDYEK</sequence>
<accession>A0A1B7T8R1</accession>
<dbReference type="Proteomes" id="UP000092321">
    <property type="component" value="Unassembled WGS sequence"/>
</dbReference>
<dbReference type="EMBL" id="LXPE01000235">
    <property type="protein sequence ID" value="OBA25114.1"/>
    <property type="molecule type" value="Genomic_DNA"/>
</dbReference>
<dbReference type="AlphaFoldDB" id="A0A1B7T8R1"/>
<name>A0A1B7T8R1_9ASCO</name>
<evidence type="ECO:0000313" key="1">
    <source>
        <dbReference type="EMBL" id="OBA25114.1"/>
    </source>
</evidence>
<evidence type="ECO:0008006" key="3">
    <source>
        <dbReference type="Google" id="ProtNLM"/>
    </source>
</evidence>
<proteinExistence type="predicted"/>
<dbReference type="OrthoDB" id="6109at2759"/>